<evidence type="ECO:0000313" key="2">
    <source>
        <dbReference type="EMBL" id="EGH31232.1"/>
    </source>
</evidence>
<feature type="non-terminal residue" evidence="2">
    <location>
        <position position="1"/>
    </location>
</feature>
<dbReference type="AlphaFoldDB" id="F3FLZ6"/>
<evidence type="ECO:0000256" key="1">
    <source>
        <dbReference type="SAM" id="MobiDB-lite"/>
    </source>
</evidence>
<organism evidence="2 3">
    <name type="scientific">Pseudomonas syringae pv. japonica str. M301072</name>
    <dbReference type="NCBI Taxonomy" id="629262"/>
    <lineage>
        <taxon>Bacteria</taxon>
        <taxon>Pseudomonadati</taxon>
        <taxon>Pseudomonadota</taxon>
        <taxon>Gammaproteobacteria</taxon>
        <taxon>Pseudomonadales</taxon>
        <taxon>Pseudomonadaceae</taxon>
        <taxon>Pseudomonas</taxon>
        <taxon>Pseudomonas syringae</taxon>
    </lineage>
</organism>
<proteinExistence type="predicted"/>
<sequence length="26" mass="2641">GDQPLAGGVFALRPGVQGLEEPTFQG</sequence>
<feature type="region of interest" description="Disordered" evidence="1">
    <location>
        <begin position="1"/>
        <end position="26"/>
    </location>
</feature>
<dbReference type="EMBL" id="AEAH01000936">
    <property type="protein sequence ID" value="EGH31232.1"/>
    <property type="molecule type" value="Genomic_DNA"/>
</dbReference>
<comment type="caution">
    <text evidence="2">The sequence shown here is derived from an EMBL/GenBank/DDBJ whole genome shotgun (WGS) entry which is preliminary data.</text>
</comment>
<reference evidence="2 3" key="1">
    <citation type="journal article" date="2011" name="PLoS Pathog.">
        <title>Dynamic evolution of pathogenicity revealed by sequencing and comparative genomics of 19 Pseudomonas syringae isolates.</title>
        <authorList>
            <person name="Baltrus D.A."/>
            <person name="Nishimura M.T."/>
            <person name="Romanchuk A."/>
            <person name="Chang J.H."/>
            <person name="Mukhtar M.S."/>
            <person name="Cherkis K."/>
            <person name="Roach J."/>
            <person name="Grant S.R."/>
            <person name="Jones C.D."/>
            <person name="Dangl J.L."/>
        </authorList>
    </citation>
    <scope>NUCLEOTIDE SEQUENCE [LARGE SCALE GENOMIC DNA]</scope>
    <source>
        <strain evidence="3">M301072PT</strain>
    </source>
</reference>
<accession>F3FLZ6</accession>
<name>F3FLZ6_PSESX</name>
<protein>
    <submittedName>
        <fullName evidence="2">Senescence marker protein-30 (SMP-30)</fullName>
    </submittedName>
</protein>
<dbReference type="HOGENOM" id="CLU_3415993_0_0_6"/>
<dbReference type="Proteomes" id="UP000004471">
    <property type="component" value="Unassembled WGS sequence"/>
</dbReference>
<gene>
    <name evidence="2" type="ORF">PSYJA_20523</name>
</gene>
<evidence type="ECO:0000313" key="3">
    <source>
        <dbReference type="Proteomes" id="UP000004471"/>
    </source>
</evidence>